<dbReference type="AlphaFoldDB" id="A0ABD1A774"/>
<dbReference type="Gene3D" id="3.60.10.10">
    <property type="entry name" value="Endonuclease/exonuclease/phosphatase"/>
    <property type="match status" value="1"/>
</dbReference>
<keyword evidence="3" id="KW-1185">Reference proteome</keyword>
<evidence type="ECO:0000313" key="3">
    <source>
        <dbReference type="Proteomes" id="UP001558713"/>
    </source>
</evidence>
<evidence type="ECO:0000259" key="1">
    <source>
        <dbReference type="Pfam" id="PF03372"/>
    </source>
</evidence>
<dbReference type="SUPFAM" id="SSF56219">
    <property type="entry name" value="DNase I-like"/>
    <property type="match status" value="1"/>
</dbReference>
<gene>
    <name evidence="2" type="ORF">V5N11_035079</name>
</gene>
<accession>A0ABD1A774</accession>
<organism evidence="2 3">
    <name type="scientific">Cardamine amara subsp. amara</name>
    <dbReference type="NCBI Taxonomy" id="228776"/>
    <lineage>
        <taxon>Eukaryota</taxon>
        <taxon>Viridiplantae</taxon>
        <taxon>Streptophyta</taxon>
        <taxon>Embryophyta</taxon>
        <taxon>Tracheophyta</taxon>
        <taxon>Spermatophyta</taxon>
        <taxon>Magnoliopsida</taxon>
        <taxon>eudicotyledons</taxon>
        <taxon>Gunneridae</taxon>
        <taxon>Pentapetalae</taxon>
        <taxon>rosids</taxon>
        <taxon>malvids</taxon>
        <taxon>Brassicales</taxon>
        <taxon>Brassicaceae</taxon>
        <taxon>Cardamineae</taxon>
        <taxon>Cardamine</taxon>
    </lineage>
</organism>
<evidence type="ECO:0000313" key="2">
    <source>
        <dbReference type="EMBL" id="KAL1195595.1"/>
    </source>
</evidence>
<dbReference type="InterPro" id="IPR005135">
    <property type="entry name" value="Endo/exonuclease/phosphatase"/>
</dbReference>
<dbReference type="EMBL" id="JBANAX010000725">
    <property type="protein sequence ID" value="KAL1195595.1"/>
    <property type="molecule type" value="Genomic_DNA"/>
</dbReference>
<feature type="domain" description="Endonuclease/exonuclease/phosphatase" evidence="1">
    <location>
        <begin position="4"/>
        <end position="201"/>
    </location>
</feature>
<comment type="caution">
    <text evidence="2">The sequence shown here is derived from an EMBL/GenBank/DDBJ whole genome shotgun (WGS) entry which is preliminary data.</text>
</comment>
<protein>
    <recommendedName>
        <fullName evidence="1">Endonuclease/exonuclease/phosphatase domain-containing protein</fullName>
    </recommendedName>
</protein>
<reference evidence="2 3" key="1">
    <citation type="submission" date="2024-04" db="EMBL/GenBank/DDBJ databases">
        <title>Genome assembly C_amara_ONT_v2.</title>
        <authorList>
            <person name="Yant L."/>
            <person name="Moore C."/>
            <person name="Slenker M."/>
        </authorList>
    </citation>
    <scope>NUCLEOTIDE SEQUENCE [LARGE SCALE GENOMIC DNA]</scope>
    <source>
        <tissue evidence="2">Leaf</tissue>
    </source>
</reference>
<proteinExistence type="predicted"/>
<dbReference type="Pfam" id="PF03372">
    <property type="entry name" value="Exo_endo_phos"/>
    <property type="match status" value="1"/>
</dbReference>
<dbReference type="InterPro" id="IPR036691">
    <property type="entry name" value="Endo/exonu/phosph_ase_sf"/>
</dbReference>
<dbReference type="Proteomes" id="UP001558713">
    <property type="component" value="Unassembled WGS sequence"/>
</dbReference>
<sequence>MSILSWNCQGLGSLWIIQNLREMRREHFSDFMFLLETKNSSHYVLNMLRSLGYDKCQLVDPEGLSGGLTLFWKSSYEVEVLQADKRIIDVKVKLGSIGFFISFVYGEPVIHLRQEVWDRLTNIGSTRKYAWLVIGDLNERIDNSEKLGGPPRDEADFYPFRNMIRDCGLLEVPSSGNRFSWAGTRNKVYTQCCLDRALGNSD</sequence>
<dbReference type="PANTHER" id="PTHR35218:SF9">
    <property type="entry name" value="ENDONUCLEASE_EXONUCLEASE_PHOSPHATASE DOMAIN-CONTAINING PROTEIN"/>
    <property type="match status" value="1"/>
</dbReference>
<dbReference type="PANTHER" id="PTHR35218">
    <property type="entry name" value="RNASE H DOMAIN-CONTAINING PROTEIN"/>
    <property type="match status" value="1"/>
</dbReference>
<name>A0ABD1A774_CARAN</name>